<evidence type="ECO:0008006" key="4">
    <source>
        <dbReference type="Google" id="ProtNLM"/>
    </source>
</evidence>
<dbReference type="Gene3D" id="3.30.200.20">
    <property type="entry name" value="Phosphorylase Kinase, domain 1"/>
    <property type="match status" value="1"/>
</dbReference>
<feature type="compositionally biased region" description="Basic and acidic residues" evidence="1">
    <location>
        <begin position="13"/>
        <end position="22"/>
    </location>
</feature>
<evidence type="ECO:0000313" key="3">
    <source>
        <dbReference type="Proteomes" id="UP000799770"/>
    </source>
</evidence>
<dbReference type="SUPFAM" id="SSF56112">
    <property type="entry name" value="Protein kinase-like (PK-like)"/>
    <property type="match status" value="1"/>
</dbReference>
<reference evidence="2" key="1">
    <citation type="journal article" date="2020" name="Stud. Mycol.">
        <title>101 Dothideomycetes genomes: a test case for predicting lifestyles and emergence of pathogens.</title>
        <authorList>
            <person name="Haridas S."/>
            <person name="Albert R."/>
            <person name="Binder M."/>
            <person name="Bloem J."/>
            <person name="Labutti K."/>
            <person name="Salamov A."/>
            <person name="Andreopoulos B."/>
            <person name="Baker S."/>
            <person name="Barry K."/>
            <person name="Bills G."/>
            <person name="Bluhm B."/>
            <person name="Cannon C."/>
            <person name="Castanera R."/>
            <person name="Culley D."/>
            <person name="Daum C."/>
            <person name="Ezra D."/>
            <person name="Gonzalez J."/>
            <person name="Henrissat B."/>
            <person name="Kuo A."/>
            <person name="Liang C."/>
            <person name="Lipzen A."/>
            <person name="Lutzoni F."/>
            <person name="Magnuson J."/>
            <person name="Mondo S."/>
            <person name="Nolan M."/>
            <person name="Ohm R."/>
            <person name="Pangilinan J."/>
            <person name="Park H.-J."/>
            <person name="Ramirez L."/>
            <person name="Alfaro M."/>
            <person name="Sun H."/>
            <person name="Tritt A."/>
            <person name="Yoshinaga Y."/>
            <person name="Zwiers L.-H."/>
            <person name="Turgeon B."/>
            <person name="Goodwin S."/>
            <person name="Spatafora J."/>
            <person name="Crous P."/>
            <person name="Grigoriev I."/>
        </authorList>
    </citation>
    <scope>NUCLEOTIDE SEQUENCE</scope>
    <source>
        <strain evidence="2">CBS 627.86</strain>
    </source>
</reference>
<sequence length="266" mass="29487">MVSVNNQQYSSGDYRHRTQESARNKAAAAASVIFLQRGKGTIHGDARDGDADSINTFHTASSNRRSHITFYSARSRASVGDEGQQLPTPSDLGTEWIRHLRELHLVPAPEFEENNWSGRGQHAEFSLAEAAQVDGLLQLKGVLGHSATAIVEKVQCKRILLARKRIKCSWRLKREDVIKEVACLQKLRHSHIVRGVGTYVIGNEISILLYPATEHNLESILDLCMQGDETALGSGLEDPTTHHVRRKAFHIGQFCCSEGVEPFQAA</sequence>
<dbReference type="InterPro" id="IPR011009">
    <property type="entry name" value="Kinase-like_dom_sf"/>
</dbReference>
<protein>
    <recommendedName>
        <fullName evidence="4">Protein kinase domain-containing protein</fullName>
    </recommendedName>
</protein>
<gene>
    <name evidence="2" type="ORF">BDV96DRAFT_588566</name>
</gene>
<dbReference type="OrthoDB" id="4062651at2759"/>
<feature type="region of interest" description="Disordered" evidence="1">
    <location>
        <begin position="1"/>
        <end position="22"/>
    </location>
</feature>
<dbReference type="Proteomes" id="UP000799770">
    <property type="component" value="Unassembled WGS sequence"/>
</dbReference>
<dbReference type="EMBL" id="ML977352">
    <property type="protein sequence ID" value="KAF2107681.1"/>
    <property type="molecule type" value="Genomic_DNA"/>
</dbReference>
<keyword evidence="3" id="KW-1185">Reference proteome</keyword>
<proteinExistence type="predicted"/>
<feature type="compositionally biased region" description="Polar residues" evidence="1">
    <location>
        <begin position="1"/>
        <end position="11"/>
    </location>
</feature>
<evidence type="ECO:0000256" key="1">
    <source>
        <dbReference type="SAM" id="MobiDB-lite"/>
    </source>
</evidence>
<evidence type="ECO:0000313" key="2">
    <source>
        <dbReference type="EMBL" id="KAF2107681.1"/>
    </source>
</evidence>
<organism evidence="2 3">
    <name type="scientific">Lophiotrema nucula</name>
    <dbReference type="NCBI Taxonomy" id="690887"/>
    <lineage>
        <taxon>Eukaryota</taxon>
        <taxon>Fungi</taxon>
        <taxon>Dikarya</taxon>
        <taxon>Ascomycota</taxon>
        <taxon>Pezizomycotina</taxon>
        <taxon>Dothideomycetes</taxon>
        <taxon>Pleosporomycetidae</taxon>
        <taxon>Pleosporales</taxon>
        <taxon>Lophiotremataceae</taxon>
        <taxon>Lophiotrema</taxon>
    </lineage>
</organism>
<accession>A0A6A5YNB7</accession>
<dbReference type="AlphaFoldDB" id="A0A6A5YNB7"/>
<name>A0A6A5YNB7_9PLEO</name>